<evidence type="ECO:0000313" key="3">
    <source>
        <dbReference type="Proteomes" id="UP000683925"/>
    </source>
</evidence>
<sequence length="72" mass="7981">MQQTVSLIAGMTKVFNSANIKQQNSADVCKSEKESSKAGKQGKNHIQELTNQNSFKENGKENVLIQSQLSRK</sequence>
<comment type="caution">
    <text evidence="2">The sequence shown here is derived from an EMBL/GenBank/DDBJ whole genome shotgun (WGS) entry which is preliminary data.</text>
</comment>
<evidence type="ECO:0000256" key="1">
    <source>
        <dbReference type="SAM" id="MobiDB-lite"/>
    </source>
</evidence>
<dbReference type="OMA" id="MTKVFNS"/>
<protein>
    <submittedName>
        <fullName evidence="2">Uncharacterized protein</fullName>
    </submittedName>
</protein>
<dbReference type="EMBL" id="CAJJDP010000068">
    <property type="protein sequence ID" value="CAD8177749.1"/>
    <property type="molecule type" value="Genomic_DNA"/>
</dbReference>
<keyword evidence="3" id="KW-1185">Reference proteome</keyword>
<feature type="compositionally biased region" description="Polar residues" evidence="1">
    <location>
        <begin position="47"/>
        <end position="56"/>
    </location>
</feature>
<organism evidence="2 3">
    <name type="scientific">Paramecium octaurelia</name>
    <dbReference type="NCBI Taxonomy" id="43137"/>
    <lineage>
        <taxon>Eukaryota</taxon>
        <taxon>Sar</taxon>
        <taxon>Alveolata</taxon>
        <taxon>Ciliophora</taxon>
        <taxon>Intramacronucleata</taxon>
        <taxon>Oligohymenophorea</taxon>
        <taxon>Peniculida</taxon>
        <taxon>Parameciidae</taxon>
        <taxon>Paramecium</taxon>
    </lineage>
</organism>
<accession>A0A8S1VQ93</accession>
<evidence type="ECO:0000313" key="2">
    <source>
        <dbReference type="EMBL" id="CAD8177749.1"/>
    </source>
</evidence>
<dbReference type="OrthoDB" id="306643at2759"/>
<proteinExistence type="predicted"/>
<feature type="region of interest" description="Disordered" evidence="1">
    <location>
        <begin position="22"/>
        <end position="72"/>
    </location>
</feature>
<reference evidence="2" key="1">
    <citation type="submission" date="2021-01" db="EMBL/GenBank/DDBJ databases">
        <authorList>
            <consortium name="Genoscope - CEA"/>
            <person name="William W."/>
        </authorList>
    </citation>
    <scope>NUCLEOTIDE SEQUENCE</scope>
</reference>
<gene>
    <name evidence="2" type="ORF">POCTA_138.1.T0690214</name>
</gene>
<dbReference type="Proteomes" id="UP000683925">
    <property type="component" value="Unassembled WGS sequence"/>
</dbReference>
<name>A0A8S1VQ93_PAROT</name>
<dbReference type="AlphaFoldDB" id="A0A8S1VQ93"/>